<evidence type="ECO:0000313" key="2">
    <source>
        <dbReference type="Proteomes" id="UP000237865"/>
    </source>
</evidence>
<name>A0A2S5RF56_9MOLU</name>
<sequence length="88" mass="10175">MLKSEYIKDFAYRTGLTQVKAKKIINSVYAHLLEKIIEEGVVITPIGKVEILNKILYGGKWEIQIIQITNFNERGEINVKIQNRKSNK</sequence>
<dbReference type="EMBL" id="PHNE01000001">
    <property type="protein sequence ID" value="PPE05959.1"/>
    <property type="molecule type" value="Genomic_DNA"/>
</dbReference>
<reference evidence="1 2" key="1">
    <citation type="submission" date="2017-11" db="EMBL/GenBank/DDBJ databases">
        <title>Genome sequence of Entomoplasma lucivorax PIPN-2 (ATCC 49196).</title>
        <authorList>
            <person name="Lo W.-S."/>
            <person name="Gasparich G.E."/>
            <person name="Kuo C.-H."/>
        </authorList>
    </citation>
    <scope>NUCLEOTIDE SEQUENCE [LARGE SCALE GENOMIC DNA]</scope>
    <source>
        <strain evidence="1 2">PIPN-2</strain>
    </source>
</reference>
<protein>
    <submittedName>
        <fullName evidence="1">Uncharacterized protein</fullName>
    </submittedName>
</protein>
<dbReference type="STRING" id="1399797.GCA_000518285_00888"/>
<gene>
    <name evidence="1" type="ORF">ELUCI_v1c02500</name>
</gene>
<comment type="caution">
    <text evidence="1">The sequence shown here is derived from an EMBL/GenBank/DDBJ whole genome shotgun (WGS) entry which is preliminary data.</text>
</comment>
<dbReference type="RefSeq" id="WP_028126644.1">
    <property type="nucleotide sequence ID" value="NZ_PHNE01000001.1"/>
</dbReference>
<dbReference type="AlphaFoldDB" id="A0A2S5RF56"/>
<dbReference type="Proteomes" id="UP000237865">
    <property type="component" value="Unassembled WGS sequence"/>
</dbReference>
<keyword evidence="2" id="KW-1185">Reference proteome</keyword>
<evidence type="ECO:0000313" key="1">
    <source>
        <dbReference type="EMBL" id="PPE05959.1"/>
    </source>
</evidence>
<proteinExistence type="predicted"/>
<accession>A0A2S5RF56</accession>
<organism evidence="1 2">
    <name type="scientific">Williamsoniiplasma lucivorax</name>
    <dbReference type="NCBI Taxonomy" id="209274"/>
    <lineage>
        <taxon>Bacteria</taxon>
        <taxon>Bacillati</taxon>
        <taxon>Mycoplasmatota</taxon>
        <taxon>Mollicutes</taxon>
        <taxon>Entomoplasmatales</taxon>
        <taxon>Williamsoniiplasma</taxon>
    </lineage>
</organism>